<gene>
    <name evidence="3" type="primary">LOC108626657</name>
</gene>
<dbReference type="KEGG" id="ccal:108626657"/>
<keyword evidence="2" id="KW-1185">Reference proteome</keyword>
<evidence type="ECO:0000256" key="1">
    <source>
        <dbReference type="SAM" id="MobiDB-lite"/>
    </source>
</evidence>
<accession>A0AAJ7N8G8</accession>
<proteinExistence type="predicted"/>
<organism evidence="2 3">
    <name type="scientific">Ceratina calcarata</name>
    <dbReference type="NCBI Taxonomy" id="156304"/>
    <lineage>
        <taxon>Eukaryota</taxon>
        <taxon>Metazoa</taxon>
        <taxon>Ecdysozoa</taxon>
        <taxon>Arthropoda</taxon>
        <taxon>Hexapoda</taxon>
        <taxon>Insecta</taxon>
        <taxon>Pterygota</taxon>
        <taxon>Neoptera</taxon>
        <taxon>Endopterygota</taxon>
        <taxon>Hymenoptera</taxon>
        <taxon>Apocrita</taxon>
        <taxon>Aculeata</taxon>
        <taxon>Apoidea</taxon>
        <taxon>Anthophila</taxon>
        <taxon>Apidae</taxon>
        <taxon>Ceratina</taxon>
        <taxon>Zadontomerus</taxon>
    </lineage>
</organism>
<protein>
    <submittedName>
        <fullName evidence="3">Uncharacterized protein LOC108626657</fullName>
    </submittedName>
</protein>
<dbReference type="Proteomes" id="UP000694925">
    <property type="component" value="Unplaced"/>
</dbReference>
<sequence>MKTLTTTITSEEKRNKHRNKSNYEKKTKYRTEDTVKIDQEVITDSVKNETPRKIKTVSEEQRKIFLSTIDPFDAPLKWWEKEHVKYAINYPPVKSRLEKVMGTHIVRLTDRKYMSLLAIKLLEDHVKQQKTRIKRRKLSPPLIISRLLELSYKTLKEKMKQPKFTKLKLYV</sequence>
<dbReference type="GeneID" id="108626657"/>
<evidence type="ECO:0000313" key="3">
    <source>
        <dbReference type="RefSeq" id="XP_017882946.1"/>
    </source>
</evidence>
<dbReference type="AlphaFoldDB" id="A0AAJ7N8G8"/>
<reference evidence="3" key="1">
    <citation type="submission" date="2025-08" db="UniProtKB">
        <authorList>
            <consortium name="RefSeq"/>
        </authorList>
    </citation>
    <scope>IDENTIFICATION</scope>
    <source>
        <tissue evidence="3">Whole body</tissue>
    </source>
</reference>
<dbReference type="RefSeq" id="XP_017882946.1">
    <property type="nucleotide sequence ID" value="XM_018027457.2"/>
</dbReference>
<name>A0AAJ7N8G8_9HYME</name>
<feature type="region of interest" description="Disordered" evidence="1">
    <location>
        <begin position="1"/>
        <end position="25"/>
    </location>
</feature>
<evidence type="ECO:0000313" key="2">
    <source>
        <dbReference type="Proteomes" id="UP000694925"/>
    </source>
</evidence>